<dbReference type="InterPro" id="IPR036286">
    <property type="entry name" value="LexA/Signal_pep-like_sf"/>
</dbReference>
<dbReference type="CDD" id="cd06462">
    <property type="entry name" value="Peptidase_S24_S26"/>
    <property type="match status" value="1"/>
</dbReference>
<evidence type="ECO:0000313" key="3">
    <source>
        <dbReference type="Proteomes" id="UP000287853"/>
    </source>
</evidence>
<keyword evidence="3" id="KW-1185">Reference proteome</keyword>
<evidence type="ECO:0000259" key="1">
    <source>
        <dbReference type="Pfam" id="PF00717"/>
    </source>
</evidence>
<proteinExistence type="predicted"/>
<dbReference type="Gene3D" id="2.10.109.10">
    <property type="entry name" value="Umud Fragment, subunit A"/>
    <property type="match status" value="1"/>
</dbReference>
<feature type="domain" description="Peptidase S24/S26A/S26B/S26C" evidence="1">
    <location>
        <begin position="14"/>
        <end position="81"/>
    </location>
</feature>
<dbReference type="EMBL" id="MTKO01000034">
    <property type="protein sequence ID" value="RWX47451.1"/>
    <property type="molecule type" value="Genomic_DNA"/>
</dbReference>
<evidence type="ECO:0000313" key="2">
    <source>
        <dbReference type="EMBL" id="RWX47451.1"/>
    </source>
</evidence>
<name>A0A3S3R0U2_9BACT</name>
<dbReference type="AlphaFoldDB" id="A0A3S3R0U2"/>
<accession>A0A3S3R0U2</accession>
<reference evidence="2 3" key="1">
    <citation type="submission" date="2017-01" db="EMBL/GenBank/DDBJ databases">
        <title>The cable genome- insights into the physiology and evolution of filamentous bacteria capable of sulfide oxidation via long distance electron transfer.</title>
        <authorList>
            <person name="Schreiber L."/>
            <person name="Bjerg J.T."/>
            <person name="Boggild A."/>
            <person name="Van De Vossenberg J."/>
            <person name="Meysman F."/>
            <person name="Nielsen L.P."/>
            <person name="Schramm A."/>
            <person name="Kjeldsen K.U."/>
        </authorList>
    </citation>
    <scope>NUCLEOTIDE SEQUENCE [LARGE SCALE GENOMIC DNA]</scope>
    <source>
        <strain evidence="2">MCF</strain>
    </source>
</reference>
<comment type="caution">
    <text evidence="2">The sequence shown here is derived from an EMBL/GenBank/DDBJ whole genome shotgun (WGS) entry which is preliminary data.</text>
</comment>
<dbReference type="SUPFAM" id="SSF51306">
    <property type="entry name" value="LexA/Signal peptidase"/>
    <property type="match status" value="1"/>
</dbReference>
<dbReference type="Proteomes" id="UP000287853">
    <property type="component" value="Unassembled WGS sequence"/>
</dbReference>
<gene>
    <name evidence="2" type="ORF">H206_00541</name>
</gene>
<dbReference type="Pfam" id="PF00717">
    <property type="entry name" value="Peptidase_S24"/>
    <property type="match status" value="1"/>
</dbReference>
<dbReference type="InterPro" id="IPR015927">
    <property type="entry name" value="Peptidase_S24_S26A/B/C"/>
</dbReference>
<organism evidence="2 3">
    <name type="scientific">Candidatus Electrothrix aarhusensis</name>
    <dbReference type="NCBI Taxonomy" id="1859131"/>
    <lineage>
        <taxon>Bacteria</taxon>
        <taxon>Pseudomonadati</taxon>
        <taxon>Thermodesulfobacteriota</taxon>
        <taxon>Desulfobulbia</taxon>
        <taxon>Desulfobulbales</taxon>
        <taxon>Desulfobulbaceae</taxon>
        <taxon>Candidatus Electrothrix</taxon>
    </lineage>
</organism>
<protein>
    <submittedName>
        <fullName evidence="2">Signal peptidase I</fullName>
    </submittedName>
</protein>
<sequence length="157" mass="17898">MSTPAVISIRDQGALELIRVLLQQGVTVRLRVSGISMLPLISEGDLVEVSPVEEKKLRRGDIVFFCDQQENPFIHRLHRCQSDLDNVLLVQTKGDACAWYDPAIPINRVLGRVQRIMGERGATDLRAPIIRWRARLLVARTTSFFLLRRTVKMYGLF</sequence>